<evidence type="ECO:0000256" key="2">
    <source>
        <dbReference type="ARBA" id="ARBA00023027"/>
    </source>
</evidence>
<protein>
    <submittedName>
        <fullName evidence="4">Sir2-like protein</fullName>
    </submittedName>
</protein>
<dbReference type="InterPro" id="IPR026590">
    <property type="entry name" value="Ssirtuin_cat_dom"/>
</dbReference>
<dbReference type="OrthoDB" id="9376at10239"/>
<dbReference type="InterPro" id="IPR050134">
    <property type="entry name" value="NAD-dep_sirtuin_deacylases"/>
</dbReference>
<dbReference type="InterPro" id="IPR029035">
    <property type="entry name" value="DHS-like_NAD/FAD-binding_dom"/>
</dbReference>
<dbReference type="KEGG" id="vg:13826800"/>
<dbReference type="PANTHER" id="PTHR11085:SF10">
    <property type="entry name" value="NAD-DEPENDENT PROTEIN DEACYLASE SIRTUIN-5, MITOCHONDRIAL-RELATED"/>
    <property type="match status" value="1"/>
</dbReference>
<dbReference type="InterPro" id="IPR003000">
    <property type="entry name" value="Sirtuin"/>
</dbReference>
<dbReference type="Pfam" id="PF02146">
    <property type="entry name" value="SIR2"/>
    <property type="match status" value="1"/>
</dbReference>
<dbReference type="RefSeq" id="YP_006906350.1">
    <property type="nucleotide sequence ID" value="NC_018837.1"/>
</dbReference>
<evidence type="ECO:0000259" key="3">
    <source>
        <dbReference type="PROSITE" id="PS50305"/>
    </source>
</evidence>
<proteinExistence type="predicted"/>
<dbReference type="Proteomes" id="UP000006280">
    <property type="component" value="Segment"/>
</dbReference>
<keyword evidence="2" id="KW-0520">NAD</keyword>
<keyword evidence="1" id="KW-0808">Transferase</keyword>
<name>J9QNX7_9CAUD</name>
<dbReference type="PANTHER" id="PTHR11085">
    <property type="entry name" value="NAD-DEPENDENT PROTEIN DEACYLASE SIRTUIN-5, MITOCHONDRIAL-RELATED"/>
    <property type="match status" value="1"/>
</dbReference>
<sequence length="251" mass="28359">MRRLIVISGAGLSVESGIRAFRTDTGSGKAMWDEYDLEEVCNISAFRGNFYGTTHEFYNKRRQELETVEPNLAHLRIAEWFNRFSGVVNITTNVDDLIERAGVPRGEVLHVHGYLKELVVETEAGDRKRIVDVGYNAINPDDYGWCKPNVVFFGEMAPEYTPMYGILDTLTANDMVILVGCSNTVINFNWELLPAARRGTKVHIVNPMINYLEQEGYTSSGVTVWRAGAVEVFSNPTFLRTVEDFMECNLI</sequence>
<feature type="domain" description="Deacetylase sirtuin-type" evidence="3">
    <location>
        <begin position="1"/>
        <end position="251"/>
    </location>
</feature>
<gene>
    <name evidence="4" type="ORF">My1_098</name>
</gene>
<evidence type="ECO:0000256" key="1">
    <source>
        <dbReference type="ARBA" id="ARBA00022679"/>
    </source>
</evidence>
<accession>J9QNX7</accession>
<dbReference type="GO" id="GO:0017136">
    <property type="term" value="F:histone deacetylase activity, NAD-dependent"/>
    <property type="evidence" value="ECO:0007669"/>
    <property type="project" value="TreeGrafter"/>
</dbReference>
<dbReference type="GO" id="GO:0070403">
    <property type="term" value="F:NAD+ binding"/>
    <property type="evidence" value="ECO:0007669"/>
    <property type="project" value="InterPro"/>
</dbReference>
<dbReference type="PROSITE" id="PS50305">
    <property type="entry name" value="SIRTUIN"/>
    <property type="match status" value="1"/>
</dbReference>
<keyword evidence="5" id="KW-1185">Reference proteome</keyword>
<dbReference type="GeneID" id="13826800"/>
<organism evidence="4 5">
    <name type="scientific">Pectobacterium phage My1</name>
    <dbReference type="NCBI Taxonomy" id="1204539"/>
    <lineage>
        <taxon>Viruses</taxon>
        <taxon>Duplodnaviria</taxon>
        <taxon>Heunggongvirae</taxon>
        <taxon>Uroviricota</taxon>
        <taxon>Caudoviricetes</taxon>
        <taxon>Demerecviridae</taxon>
        <taxon>Mccorquodalevirinae</taxon>
        <taxon>Myunavirus</taxon>
        <taxon>Myunavirus My1</taxon>
    </lineage>
</organism>
<dbReference type="Gene3D" id="3.30.1600.10">
    <property type="entry name" value="SIR2/SIRT2 'Small Domain"/>
    <property type="match status" value="1"/>
</dbReference>
<dbReference type="EMBL" id="JX195166">
    <property type="protein sequence ID" value="AFQ22257.1"/>
    <property type="molecule type" value="Genomic_DNA"/>
</dbReference>
<dbReference type="Gene3D" id="3.40.50.1220">
    <property type="entry name" value="TPP-binding domain"/>
    <property type="match status" value="1"/>
</dbReference>
<evidence type="ECO:0000313" key="5">
    <source>
        <dbReference type="Proteomes" id="UP000006280"/>
    </source>
</evidence>
<dbReference type="SUPFAM" id="SSF52467">
    <property type="entry name" value="DHS-like NAD/FAD-binding domain"/>
    <property type="match status" value="1"/>
</dbReference>
<reference evidence="4 5" key="1">
    <citation type="journal article" date="2012" name="J. Virol.">
        <title>Complete Genome Sequence of Pectobacterium carotovorum subsp. carotovorum Bacteriophage My1.</title>
        <authorList>
            <person name="Lee D.H."/>
            <person name="Lee J.H."/>
            <person name="Shin H."/>
            <person name="Ji S."/>
            <person name="Roh E."/>
            <person name="Jung K."/>
            <person name="Ryu S."/>
            <person name="Choi J."/>
            <person name="Heu S."/>
        </authorList>
    </citation>
    <scope>NUCLEOTIDE SEQUENCE [LARGE SCALE GENOMIC DNA]</scope>
</reference>
<evidence type="ECO:0000313" key="4">
    <source>
        <dbReference type="EMBL" id="AFQ22257.1"/>
    </source>
</evidence>
<dbReference type="InterPro" id="IPR026591">
    <property type="entry name" value="Sirtuin_cat_small_dom_sf"/>
</dbReference>